<dbReference type="InterPro" id="IPR012469">
    <property type="entry name" value="DUF1688"/>
</dbReference>
<dbReference type="EMBL" id="AVOT02001089">
    <property type="protein sequence ID" value="MBW0465650.1"/>
    <property type="molecule type" value="Genomic_DNA"/>
</dbReference>
<keyword evidence="2" id="KW-1185">Reference proteome</keyword>
<dbReference type="OrthoDB" id="2153176at2759"/>
<dbReference type="PANTHER" id="PTHR31687:SF3">
    <property type="entry name" value="PROTEIN URG3"/>
    <property type="match status" value="1"/>
</dbReference>
<evidence type="ECO:0000313" key="1">
    <source>
        <dbReference type="EMBL" id="MBW0465650.1"/>
    </source>
</evidence>
<evidence type="ECO:0008006" key="3">
    <source>
        <dbReference type="Google" id="ProtNLM"/>
    </source>
</evidence>
<dbReference type="Proteomes" id="UP000765509">
    <property type="component" value="Unassembled WGS sequence"/>
</dbReference>
<dbReference type="Pfam" id="PF07958">
    <property type="entry name" value="DUF1688"/>
    <property type="match status" value="1"/>
</dbReference>
<sequence length="475" mass="52631">MDAPRMATRIGWLQSLDSIRATCRDVFELYQDDQLEFWRVNEPNLTPIIEFCSYLISRDYGTNYQSIPSHSRWRHFLANGQDRISPLLKQWSDEPSFDNIEIGRKMVDLFVVAVLMDAGAGNDWVFSEPIEDSPSTSDDSNLDLKPGIGRSEGLAIGTLHAFKRGIFSSDPQNPHQVTPQALLSLTTSTVADFMQSKPGNQIIGLEGRSALLQNLGRLLESNSCFFPCQPTHRQPRPGNLIDYILSHPAVKSHATESTTQKIVVPIDLLWEAVINHNSGLGSIWPKEGREAVDGEFIGDVWTCRSLKQVKGDQGYVSFHKLSQWLTYSLIEVLEKTLGWIITDQEKMTGLPEYRNGGLLIDFEYISPKPSAFALSESLSKAQSTSFDLLNSLPPLPASHPAIVEWRAITVIALDLIKEGINEKLGLTATSKALSLAQVLEAATWKGGREIAKIKRSQNGAMAGPPLKVISDGTVF</sequence>
<comment type="caution">
    <text evidence="1">The sequence shown here is derived from an EMBL/GenBank/DDBJ whole genome shotgun (WGS) entry which is preliminary data.</text>
</comment>
<organism evidence="1 2">
    <name type="scientific">Austropuccinia psidii MF-1</name>
    <dbReference type="NCBI Taxonomy" id="1389203"/>
    <lineage>
        <taxon>Eukaryota</taxon>
        <taxon>Fungi</taxon>
        <taxon>Dikarya</taxon>
        <taxon>Basidiomycota</taxon>
        <taxon>Pucciniomycotina</taxon>
        <taxon>Pucciniomycetes</taxon>
        <taxon>Pucciniales</taxon>
        <taxon>Sphaerophragmiaceae</taxon>
        <taxon>Austropuccinia</taxon>
    </lineage>
</organism>
<dbReference type="AlphaFoldDB" id="A0A9Q3BI86"/>
<name>A0A9Q3BI86_9BASI</name>
<proteinExistence type="predicted"/>
<protein>
    <recommendedName>
        <fullName evidence="3">DUF1688 domain-containing protein</fullName>
    </recommendedName>
</protein>
<accession>A0A9Q3BI86</accession>
<reference evidence="1" key="1">
    <citation type="submission" date="2021-03" db="EMBL/GenBank/DDBJ databases">
        <title>Draft genome sequence of rust myrtle Austropuccinia psidii MF-1, a brazilian biotype.</title>
        <authorList>
            <person name="Quecine M.C."/>
            <person name="Pachon D.M.R."/>
            <person name="Bonatelli M.L."/>
            <person name="Correr F.H."/>
            <person name="Franceschini L.M."/>
            <person name="Leite T.F."/>
            <person name="Margarido G.R.A."/>
            <person name="Almeida C.A."/>
            <person name="Ferrarezi J.A."/>
            <person name="Labate C.A."/>
        </authorList>
    </citation>
    <scope>NUCLEOTIDE SEQUENCE</scope>
    <source>
        <strain evidence="1">MF-1</strain>
    </source>
</reference>
<dbReference type="PANTHER" id="PTHR31687">
    <property type="match status" value="1"/>
</dbReference>
<evidence type="ECO:0000313" key="2">
    <source>
        <dbReference type="Proteomes" id="UP000765509"/>
    </source>
</evidence>
<gene>
    <name evidence="1" type="ORF">O181_005365</name>
</gene>